<keyword evidence="2" id="KW-1133">Transmembrane helix</keyword>
<reference evidence="3 4" key="1">
    <citation type="submission" date="2020-07" db="EMBL/GenBank/DDBJ databases">
        <title>Sequencing the genomes of 1000 actinobacteria strains.</title>
        <authorList>
            <person name="Klenk H.-P."/>
        </authorList>
    </citation>
    <scope>NUCLEOTIDE SEQUENCE [LARGE SCALE GENOMIC DNA]</scope>
    <source>
        <strain evidence="3 4">CXB654</strain>
    </source>
</reference>
<evidence type="ECO:0000313" key="3">
    <source>
        <dbReference type="EMBL" id="NYE48688.1"/>
    </source>
</evidence>
<evidence type="ECO:0000256" key="2">
    <source>
        <dbReference type="SAM" id="Phobius"/>
    </source>
</evidence>
<keyword evidence="4" id="KW-1185">Reference proteome</keyword>
<proteinExistence type="predicted"/>
<evidence type="ECO:0000256" key="1">
    <source>
        <dbReference type="SAM" id="MobiDB-lite"/>
    </source>
</evidence>
<feature type="region of interest" description="Disordered" evidence="1">
    <location>
        <begin position="1"/>
        <end position="21"/>
    </location>
</feature>
<evidence type="ECO:0000313" key="4">
    <source>
        <dbReference type="Proteomes" id="UP000589036"/>
    </source>
</evidence>
<accession>A0A852TXL5</accession>
<gene>
    <name evidence="3" type="ORF">HDA32_003808</name>
</gene>
<dbReference type="AlphaFoldDB" id="A0A852TXL5"/>
<comment type="caution">
    <text evidence="3">The sequence shown here is derived from an EMBL/GenBank/DDBJ whole genome shotgun (WGS) entry which is preliminary data.</text>
</comment>
<feature type="transmembrane region" description="Helical" evidence="2">
    <location>
        <begin position="26"/>
        <end position="48"/>
    </location>
</feature>
<sequence>MTGADPRGPASGRPEDDSGPESAKPLVLILLAVLGLTVFCGAIALIVASSA</sequence>
<keyword evidence="2" id="KW-0472">Membrane</keyword>
<name>A0A852TXL5_9ACTN</name>
<dbReference type="EMBL" id="JACCCC010000001">
    <property type="protein sequence ID" value="NYE48688.1"/>
    <property type="molecule type" value="Genomic_DNA"/>
</dbReference>
<dbReference type="Proteomes" id="UP000589036">
    <property type="component" value="Unassembled WGS sequence"/>
</dbReference>
<keyword evidence="2" id="KW-0812">Transmembrane</keyword>
<dbReference type="RefSeq" id="WP_179644469.1">
    <property type="nucleotide sequence ID" value="NZ_BAAAYY010000010.1"/>
</dbReference>
<protein>
    <submittedName>
        <fullName evidence="3">Uncharacterized protein</fullName>
    </submittedName>
</protein>
<organism evidence="3 4">
    <name type="scientific">Spinactinospora alkalitolerans</name>
    <dbReference type="NCBI Taxonomy" id="687207"/>
    <lineage>
        <taxon>Bacteria</taxon>
        <taxon>Bacillati</taxon>
        <taxon>Actinomycetota</taxon>
        <taxon>Actinomycetes</taxon>
        <taxon>Streptosporangiales</taxon>
        <taxon>Nocardiopsidaceae</taxon>
        <taxon>Spinactinospora</taxon>
    </lineage>
</organism>